<keyword evidence="1" id="KW-0472">Membrane</keyword>
<comment type="caution">
    <text evidence="2">The sequence shown here is derived from an EMBL/GenBank/DDBJ whole genome shotgun (WGS) entry which is preliminary data.</text>
</comment>
<proteinExistence type="predicted"/>
<feature type="transmembrane region" description="Helical" evidence="1">
    <location>
        <begin position="85"/>
        <end position="105"/>
    </location>
</feature>
<reference evidence="2 3" key="1">
    <citation type="submission" date="2021-06" db="EMBL/GenBank/DDBJ databases">
        <authorList>
            <person name="Palmer J.M."/>
        </authorList>
    </citation>
    <scope>NUCLEOTIDE SEQUENCE [LARGE SCALE GENOMIC DNA]</scope>
    <source>
        <strain evidence="2 3">XC_2019</strain>
        <tissue evidence="2">Muscle</tissue>
    </source>
</reference>
<sequence length="413" mass="46126">MTTNSPTISEPVQVSTVEFYVLLCGWLCYCHTGSWSVSQPLRFLIVLQGYVKLIFGHFWIRRWKLALSLFASYLMGRVKIDWRRSLMVALWLCVDTIALVLEILLSGPHATLLRYLWVSPEAHWCHHCLSIAVDFATVTSVYCIEGPEDLPYISMTISQTFQTRYKVTWTLAFGAAAHTFRIQTQPWGMYLPIISYIWEDPKDSFWLPTLHLLDGRIVAIGTHSSPDSPPSATDVKGCQVSITTAEGSTQTYFTTKTVTCQTSASDDEEQHQPASLVELISQTSATGEAMRDETGPPQLSDGLLSEVMSAIPPQPSPPPLLSLPPILSPLHSPVDTISHGWQRLPAADGSPSPHVLQKESVSSPLLMHPDFIDEFEILDAWSLPQVPRSPYYSEVLEDEVLSLCVYDTDLDFL</sequence>
<dbReference type="Proteomes" id="UP001434883">
    <property type="component" value="Unassembled WGS sequence"/>
</dbReference>
<gene>
    <name evidence="2" type="ORF">XENOCAPTIV_025218</name>
</gene>
<name>A0ABV0QCH4_9TELE</name>
<organism evidence="2 3">
    <name type="scientific">Xenoophorus captivus</name>
    <dbReference type="NCBI Taxonomy" id="1517983"/>
    <lineage>
        <taxon>Eukaryota</taxon>
        <taxon>Metazoa</taxon>
        <taxon>Chordata</taxon>
        <taxon>Craniata</taxon>
        <taxon>Vertebrata</taxon>
        <taxon>Euteleostomi</taxon>
        <taxon>Actinopterygii</taxon>
        <taxon>Neopterygii</taxon>
        <taxon>Teleostei</taxon>
        <taxon>Neoteleostei</taxon>
        <taxon>Acanthomorphata</taxon>
        <taxon>Ovalentaria</taxon>
        <taxon>Atherinomorphae</taxon>
        <taxon>Cyprinodontiformes</taxon>
        <taxon>Goodeidae</taxon>
        <taxon>Xenoophorus</taxon>
    </lineage>
</organism>
<protein>
    <submittedName>
        <fullName evidence="2">Uncharacterized protein</fullName>
    </submittedName>
</protein>
<dbReference type="EMBL" id="JAHRIN010006045">
    <property type="protein sequence ID" value="MEQ2193168.1"/>
    <property type="molecule type" value="Genomic_DNA"/>
</dbReference>
<evidence type="ECO:0000256" key="1">
    <source>
        <dbReference type="SAM" id="Phobius"/>
    </source>
</evidence>
<evidence type="ECO:0000313" key="2">
    <source>
        <dbReference type="EMBL" id="MEQ2193168.1"/>
    </source>
</evidence>
<keyword evidence="1" id="KW-1133">Transmembrane helix</keyword>
<evidence type="ECO:0000313" key="3">
    <source>
        <dbReference type="Proteomes" id="UP001434883"/>
    </source>
</evidence>
<keyword evidence="3" id="KW-1185">Reference proteome</keyword>
<keyword evidence="1" id="KW-0812">Transmembrane</keyword>
<accession>A0ABV0QCH4</accession>